<accession>A0ABT3YHH7</accession>
<reference evidence="1" key="1">
    <citation type="submission" date="2022-10" db="EMBL/GenBank/DDBJ databases">
        <title>Hoeflea sp. J2-29, isolated from marine algae.</title>
        <authorList>
            <person name="Kristyanto S."/>
            <person name="Kim J.M."/>
            <person name="Jeon C.O."/>
        </authorList>
    </citation>
    <scope>NUCLEOTIDE SEQUENCE</scope>
    <source>
        <strain evidence="1">J2-29</strain>
    </source>
</reference>
<keyword evidence="2" id="KW-1185">Reference proteome</keyword>
<evidence type="ECO:0000313" key="1">
    <source>
        <dbReference type="EMBL" id="MCY0095072.1"/>
    </source>
</evidence>
<organism evidence="1 2">
    <name type="scientific">Hoeflea ulvae</name>
    <dbReference type="NCBI Taxonomy" id="2983764"/>
    <lineage>
        <taxon>Bacteria</taxon>
        <taxon>Pseudomonadati</taxon>
        <taxon>Pseudomonadota</taxon>
        <taxon>Alphaproteobacteria</taxon>
        <taxon>Hyphomicrobiales</taxon>
        <taxon>Rhizobiaceae</taxon>
        <taxon>Hoeflea</taxon>
    </lineage>
</organism>
<comment type="caution">
    <text evidence="1">The sequence shown here is derived from an EMBL/GenBank/DDBJ whole genome shotgun (WGS) entry which is preliminary data.</text>
</comment>
<proteinExistence type="predicted"/>
<dbReference type="SUPFAM" id="SSF117074">
    <property type="entry name" value="Hypothetical protein PA1324"/>
    <property type="match status" value="1"/>
</dbReference>
<dbReference type="RefSeq" id="WP_267612973.1">
    <property type="nucleotide sequence ID" value="NZ_JAOVZQ010000001.1"/>
</dbReference>
<sequence length="121" mass="13076">MAEQLTVATGAVTIKPTDNTTSVETPAVGFPLKVQGPEGVSVVYTDDEGKWSLYNLPAGQYSVKPIAELNEHSSTTVAEFSVKEASFFDRFIGSETRPVIASDIQLSTDSIMNSKTFILEK</sequence>
<evidence type="ECO:0008006" key="3">
    <source>
        <dbReference type="Google" id="ProtNLM"/>
    </source>
</evidence>
<dbReference type="Proteomes" id="UP001081283">
    <property type="component" value="Unassembled WGS sequence"/>
</dbReference>
<name>A0ABT3YHH7_9HYPH</name>
<evidence type="ECO:0000313" key="2">
    <source>
        <dbReference type="Proteomes" id="UP001081283"/>
    </source>
</evidence>
<dbReference type="EMBL" id="JAOVZQ010000001">
    <property type="protein sequence ID" value="MCY0095072.1"/>
    <property type="molecule type" value="Genomic_DNA"/>
</dbReference>
<protein>
    <recommendedName>
        <fullName evidence="3">Prealbumin-like fold domain-containing protein</fullName>
    </recommendedName>
</protein>
<gene>
    <name evidence="1" type="ORF">OEG82_13710</name>
</gene>